<comment type="catalytic activity">
    <reaction evidence="9 10">
        <text>L-glutamine + H2O = L-glutamate + NH4(+)</text>
        <dbReference type="Rhea" id="RHEA:15889"/>
        <dbReference type="ChEBI" id="CHEBI:15377"/>
        <dbReference type="ChEBI" id="CHEBI:28938"/>
        <dbReference type="ChEBI" id="CHEBI:29985"/>
        <dbReference type="ChEBI" id="CHEBI:58359"/>
        <dbReference type="EC" id="3.5.1.2"/>
    </reaction>
</comment>
<dbReference type="NCBIfam" id="TIGR01855">
    <property type="entry name" value="IMP_synth_hisH"/>
    <property type="match status" value="1"/>
</dbReference>
<evidence type="ECO:0000259" key="12">
    <source>
        <dbReference type="Pfam" id="PF00117"/>
    </source>
</evidence>
<keyword evidence="13" id="KW-0934">Plastid</keyword>
<geneLocation type="plastid" evidence="13"/>
<evidence type="ECO:0000256" key="1">
    <source>
        <dbReference type="ARBA" id="ARBA00005091"/>
    </source>
</evidence>
<feature type="active site" evidence="10 11">
    <location>
        <position position="188"/>
    </location>
</feature>
<dbReference type="GO" id="GO:0000107">
    <property type="term" value="F:imidazoleglycerol-phosphate synthase activity"/>
    <property type="evidence" value="ECO:0007669"/>
    <property type="project" value="UniProtKB-UniRule"/>
</dbReference>
<organism evidence="13">
    <name type="scientific">Sciadococcus taiwanensis</name>
    <dbReference type="NCBI Taxonomy" id="3028030"/>
    <lineage>
        <taxon>Eukaryota</taxon>
        <taxon>Rhodophyta</taxon>
        <taxon>Bangiophyceae</taxon>
        <taxon>Cavernulicolales</taxon>
        <taxon>Cavernulicolaceae</taxon>
        <taxon>Sciadococcus</taxon>
    </lineage>
</organism>
<feature type="active site" description="Nucleophile" evidence="10 11">
    <location>
        <position position="81"/>
    </location>
</feature>
<proteinExistence type="inferred from homology"/>
<accession>A0A9Y1MXE4</accession>
<feature type="domain" description="Glutamine amidotransferase" evidence="12">
    <location>
        <begin position="6"/>
        <end position="204"/>
    </location>
</feature>
<protein>
    <recommendedName>
        <fullName evidence="10">Imidazole glycerol phosphate synthase subunit HisH</fullName>
        <ecNumber evidence="10">4.3.2.10</ecNumber>
    </recommendedName>
    <alternativeName>
        <fullName evidence="10">IGP synthase glutaminase subunit</fullName>
        <ecNumber evidence="10">3.5.1.2</ecNumber>
    </alternativeName>
    <alternativeName>
        <fullName evidence="10">IGP synthase subunit HisH</fullName>
    </alternativeName>
    <alternativeName>
        <fullName evidence="10">ImGP synthase subunit HisH</fullName>
        <shortName evidence="10">IGPS subunit HisH</shortName>
    </alternativeName>
</protein>
<dbReference type="HAMAP" id="MF_00278">
    <property type="entry name" value="HisH"/>
    <property type="match status" value="1"/>
</dbReference>
<evidence type="ECO:0000256" key="6">
    <source>
        <dbReference type="ARBA" id="ARBA00023102"/>
    </source>
</evidence>
<evidence type="ECO:0000256" key="7">
    <source>
        <dbReference type="ARBA" id="ARBA00023239"/>
    </source>
</evidence>
<evidence type="ECO:0000256" key="5">
    <source>
        <dbReference type="ARBA" id="ARBA00022962"/>
    </source>
</evidence>
<dbReference type="GO" id="GO:0016829">
    <property type="term" value="F:lyase activity"/>
    <property type="evidence" value="ECO:0007669"/>
    <property type="project" value="UniProtKB-KW"/>
</dbReference>
<dbReference type="GO" id="GO:0004359">
    <property type="term" value="F:glutaminase activity"/>
    <property type="evidence" value="ECO:0007669"/>
    <property type="project" value="UniProtKB-EC"/>
</dbReference>
<keyword evidence="10" id="KW-0963">Cytoplasm</keyword>
<dbReference type="SUPFAM" id="SSF52317">
    <property type="entry name" value="Class I glutamine amidotransferase-like"/>
    <property type="match status" value="1"/>
</dbReference>
<keyword evidence="7 10" id="KW-0456">Lyase</keyword>
<dbReference type="EMBL" id="OP616811">
    <property type="protein sequence ID" value="WDA98961.1"/>
    <property type="molecule type" value="Genomic_DNA"/>
</dbReference>
<evidence type="ECO:0000256" key="9">
    <source>
        <dbReference type="ARBA" id="ARBA00049534"/>
    </source>
</evidence>
<evidence type="ECO:0000256" key="8">
    <source>
        <dbReference type="ARBA" id="ARBA00047838"/>
    </source>
</evidence>
<dbReference type="InterPro" id="IPR010139">
    <property type="entry name" value="Imidazole-glycPsynth_HisH"/>
</dbReference>
<dbReference type="PROSITE" id="PS51273">
    <property type="entry name" value="GATASE_TYPE_1"/>
    <property type="match status" value="1"/>
</dbReference>
<evidence type="ECO:0000256" key="11">
    <source>
        <dbReference type="PIRSR" id="PIRSR000495-1"/>
    </source>
</evidence>
<dbReference type="GO" id="GO:0005737">
    <property type="term" value="C:cytoplasm"/>
    <property type="evidence" value="ECO:0007669"/>
    <property type="project" value="UniProtKB-SubCell"/>
</dbReference>
<keyword evidence="6 10" id="KW-0368">Histidine biosynthesis</keyword>
<keyword evidence="5 10" id="KW-0315">Glutamine amidotransferase</keyword>
<name>A0A9Y1MXE4_9RHOD</name>
<dbReference type="PIRSF" id="PIRSF000495">
    <property type="entry name" value="Amidotransf_hisH"/>
    <property type="match status" value="1"/>
</dbReference>
<keyword evidence="4 10" id="KW-0378">Hydrolase</keyword>
<comment type="subunit">
    <text evidence="2 10">Heterodimer of HisH and HisF.</text>
</comment>
<gene>
    <name evidence="10 13" type="primary">hisH</name>
    <name evidence="13" type="ORF">SCTW_179</name>
</gene>
<dbReference type="EC" id="4.3.2.10" evidence="10"/>
<comment type="catalytic activity">
    <reaction evidence="8 10">
        <text>5-[(5-phospho-1-deoxy-D-ribulos-1-ylimino)methylamino]-1-(5-phospho-beta-D-ribosyl)imidazole-4-carboxamide + L-glutamine = D-erythro-1-(imidazol-4-yl)glycerol 3-phosphate + 5-amino-1-(5-phospho-beta-D-ribosyl)imidazole-4-carboxamide + L-glutamate + H(+)</text>
        <dbReference type="Rhea" id="RHEA:24793"/>
        <dbReference type="ChEBI" id="CHEBI:15378"/>
        <dbReference type="ChEBI" id="CHEBI:29985"/>
        <dbReference type="ChEBI" id="CHEBI:58278"/>
        <dbReference type="ChEBI" id="CHEBI:58359"/>
        <dbReference type="ChEBI" id="CHEBI:58475"/>
        <dbReference type="ChEBI" id="CHEBI:58525"/>
        <dbReference type="EC" id="4.3.2.10"/>
    </reaction>
</comment>
<dbReference type="Pfam" id="PF00117">
    <property type="entry name" value="GATase"/>
    <property type="match status" value="1"/>
</dbReference>
<dbReference type="InterPro" id="IPR017926">
    <property type="entry name" value="GATASE"/>
</dbReference>
<keyword evidence="3 10" id="KW-0028">Amino-acid biosynthesis</keyword>
<sequence length="208" mass="23697">MRYIGIIDYHMGNLHSVYKAVEKVEGKAIIISCPEDLVKVSALILPGVGSFDLAMQKLHQLNFVQPLKEWMIEGLPLLGICLGLQVLFEKSEEGKQKGLNILQGEVIKIHSQSVPNIPHMGWNKLKINQNNSFLYSSNFTDKWVYFVHSYHVRPKMVDLESSFIHYGKLKIVSSIHYKNVVGMQFHPEKSGKTGLAILKQFLIQYNCL</sequence>
<reference evidence="13" key="1">
    <citation type="journal article" date="2023" name="J. Phycol.">
        <title>Revised classification of the Cyanidiophyceae based on plastid genome data with descriptions of the Cavernulicolales ord. nov. and Galdieriales ord. nov. (Rhodophyta).</title>
        <authorList>
            <person name="Park S.I."/>
            <person name="Cho C.H."/>
            <person name="Ciniglia C."/>
            <person name="Huang T.Y."/>
            <person name="Liu S.L."/>
            <person name="Bustamante D.E."/>
            <person name="Calderon M.S."/>
            <person name="Mansilla A."/>
            <person name="McDermott T."/>
            <person name="Andersen R.A."/>
            <person name="Yoon H.S."/>
        </authorList>
    </citation>
    <scope>NUCLEOTIDE SEQUENCE</scope>
</reference>
<dbReference type="EC" id="3.5.1.2" evidence="10"/>
<dbReference type="CDD" id="cd01748">
    <property type="entry name" value="GATase1_IGP_Synthase"/>
    <property type="match status" value="1"/>
</dbReference>
<dbReference type="AlphaFoldDB" id="A0A9Y1MXE4"/>
<evidence type="ECO:0000256" key="4">
    <source>
        <dbReference type="ARBA" id="ARBA00022801"/>
    </source>
</evidence>
<feature type="active site" evidence="10 11">
    <location>
        <position position="186"/>
    </location>
</feature>
<evidence type="ECO:0000256" key="3">
    <source>
        <dbReference type="ARBA" id="ARBA00022605"/>
    </source>
</evidence>
<evidence type="ECO:0000313" key="13">
    <source>
        <dbReference type="EMBL" id="WDA98961.1"/>
    </source>
</evidence>
<dbReference type="GO" id="GO:0000105">
    <property type="term" value="P:L-histidine biosynthetic process"/>
    <property type="evidence" value="ECO:0007669"/>
    <property type="project" value="UniProtKB-UniRule"/>
</dbReference>
<dbReference type="InterPro" id="IPR029062">
    <property type="entry name" value="Class_I_gatase-like"/>
</dbReference>
<evidence type="ECO:0000256" key="2">
    <source>
        <dbReference type="ARBA" id="ARBA00011152"/>
    </source>
</evidence>
<dbReference type="Gene3D" id="3.40.50.880">
    <property type="match status" value="1"/>
</dbReference>
<dbReference type="PANTHER" id="PTHR42701:SF1">
    <property type="entry name" value="IMIDAZOLE GLYCEROL PHOSPHATE SYNTHASE SUBUNIT HISH"/>
    <property type="match status" value="1"/>
</dbReference>
<comment type="pathway">
    <text evidence="1 10">Amino-acid biosynthesis; L-histidine biosynthesis; L-histidine from 5-phospho-alpha-D-ribose 1-diphosphate: step 5/9.</text>
</comment>
<comment type="subcellular location">
    <subcellularLocation>
        <location evidence="10">Cytoplasm</location>
    </subcellularLocation>
</comment>
<comment type="function">
    <text evidence="10">IGPS catalyzes the conversion of PRFAR and glutamine to IGP, AICAR and glutamate. The HisH subunit catalyzes the hydrolysis of glutamine to glutamate and ammonia as part of the synthesis of IGP and AICAR. The resulting ammonia molecule is channeled to the active site of HisF.</text>
</comment>
<evidence type="ECO:0000256" key="10">
    <source>
        <dbReference type="HAMAP-Rule" id="MF_00278"/>
    </source>
</evidence>
<dbReference type="PANTHER" id="PTHR42701">
    <property type="entry name" value="IMIDAZOLE GLYCEROL PHOSPHATE SYNTHASE SUBUNIT HISH"/>
    <property type="match status" value="1"/>
</dbReference>